<dbReference type="PANTHER" id="PTHR43757">
    <property type="entry name" value="AMINOMETHYLTRANSFERASE"/>
    <property type="match status" value="1"/>
</dbReference>
<dbReference type="Pfam" id="PF01571">
    <property type="entry name" value="GCV_T"/>
    <property type="match status" value="1"/>
</dbReference>
<evidence type="ECO:0000256" key="3">
    <source>
        <dbReference type="SAM" id="MobiDB-lite"/>
    </source>
</evidence>
<organism evidence="8 9">
    <name type="scientific">Micrococcoides hystricis</name>
    <dbReference type="NCBI Taxonomy" id="1572761"/>
    <lineage>
        <taxon>Bacteria</taxon>
        <taxon>Bacillati</taxon>
        <taxon>Actinomycetota</taxon>
        <taxon>Actinomycetes</taxon>
        <taxon>Micrococcales</taxon>
        <taxon>Micrococcaceae</taxon>
        <taxon>Micrococcoides</taxon>
    </lineage>
</organism>
<dbReference type="InterPro" id="IPR013977">
    <property type="entry name" value="GcvT_C"/>
</dbReference>
<dbReference type="Gene3D" id="3.30.1360.120">
    <property type="entry name" value="Probable tRNA modification gtpase trme, domain 1"/>
    <property type="match status" value="1"/>
</dbReference>
<keyword evidence="2" id="KW-0560">Oxidoreductase</keyword>
<accession>A0ABV6P9Y3</accession>
<dbReference type="Gene3D" id="3.10.20.440">
    <property type="entry name" value="2Fe-2S iron-sulphur cluster binding domain, sarcosine oxidase, alpha subunit, N-terminal domain"/>
    <property type="match status" value="1"/>
</dbReference>
<evidence type="ECO:0000259" key="4">
    <source>
        <dbReference type="Pfam" id="PF01571"/>
    </source>
</evidence>
<gene>
    <name evidence="8" type="ORF">ACFFFR_05765</name>
</gene>
<dbReference type="InterPro" id="IPR029043">
    <property type="entry name" value="GcvT/YgfZ_C"/>
</dbReference>
<name>A0ABV6P9Y3_9MICC</name>
<sequence length="1016" mass="108663">MTEKACAAHRIGDGAAAGSLTSDTPVTFTVDGETYTGLAGDTLASALLANGRIRVGDSIYRRRPRGILSAGVEEPNAFVLVEGEHNESMLPATTVEAVEGLSARLLEGIGTLDARKDTEEYDKHTVHVEVAVVGSGPAGLAAAKAAAASGKRVVLLEQDHAFGGTLLDVLADDETSRIDEVPAADWAAQTVAELEAAKNVRLLKRTTVLGSYDNNYLVAVEDREGGYRAAGQERPDGVSRQRLWHIIAKEVVLATGAFDRPLVFANNDLPGVMFASAVQRYLGRYGVLAGKNMVFFTTHDGPYCTAIAAARAGAEVTLIDSRADSAQTAAAEAAGVRVRHNSVVVDAEGEDCVRAVWVATRGAEDQAEQLDADLLVVSGGLSPNVNLHSQRQGRMHWDEQLAGFVPTAAVEHQHTVGALNGSYSLARALAEGTAAGTAAAAGQSSDFYDPETVSARVAETGQADQLWFVPGRQAHQSLGHEATQLEALADYFVDYQRDNTVRDVLRATGAGMLSVEHVKRYTSISTGVEQGKIGGVATIGLIAQAITGGEVNSVATGQPSQQPANTAATAATAETGQAQPRPVSPGQIGTTTFRAPFTPVAFAALAGRAVGELYDAARETNIHPWHVEHGALFEDVGQWKRPWYYPQDGEDMEAAVARECRAARESVAFMDATTLGKIDIKGTDAAEFLNRVYTNGFLKLPVGKARYGIMCTPDGMVFDDGVTTRLAEDHFFMTTTTSGAADVLEWLEEWSQTEWPELDVVFTSATEQYTTIAVVGPKSRDVIAKVAPDLDVSKEGFGFMEYRNTTLASGIDARIVRITFSGELAYEINVPTYYGLKVWEDVAEAGAEFNITPYGTETMHVLRAEKAYPIVGQDTDGTVTPQDLGMDWIVSKIKKDFIGKRSYSRLANTAADRKKLVSVLPVDTALKLPEGTQLVRAEDLGDYTGENLPDRPIPMQGFVTSSYHSQALGRSFGLALIKNGPDLIGQKLMASFEGQLAEVEVGPTVLFDPEGERRDG</sequence>
<dbReference type="SUPFAM" id="SSF51905">
    <property type="entry name" value="FAD/NAD(P)-binding domain"/>
    <property type="match status" value="1"/>
</dbReference>
<dbReference type="SUPFAM" id="SSF101790">
    <property type="entry name" value="Aminomethyltransferase beta-barrel domain"/>
    <property type="match status" value="1"/>
</dbReference>
<feature type="domain" description="GCVT N-terminal" evidence="4">
    <location>
        <begin position="622"/>
        <end position="892"/>
    </location>
</feature>
<protein>
    <submittedName>
        <fullName evidence="8">2Fe-2S iron-sulfur cluster-binding protein</fullName>
    </submittedName>
</protein>
<dbReference type="Pfam" id="PF07992">
    <property type="entry name" value="Pyr_redox_2"/>
    <property type="match status" value="1"/>
</dbReference>
<feature type="region of interest" description="Disordered" evidence="3">
    <location>
        <begin position="554"/>
        <end position="586"/>
    </location>
</feature>
<proteinExistence type="inferred from homology"/>
<feature type="domain" description="SoxA A3" evidence="7">
    <location>
        <begin position="492"/>
        <end position="571"/>
    </location>
</feature>
<dbReference type="InterPro" id="IPR006222">
    <property type="entry name" value="GCVT_N"/>
</dbReference>
<dbReference type="InterPro" id="IPR042204">
    <property type="entry name" value="2Fe-2S-bd_N"/>
</dbReference>
<comment type="similarity">
    <text evidence="1">Belongs to the GcvT family.</text>
</comment>
<reference evidence="8 9" key="1">
    <citation type="submission" date="2024-09" db="EMBL/GenBank/DDBJ databases">
        <authorList>
            <person name="Sun Q."/>
            <person name="Mori K."/>
        </authorList>
    </citation>
    <scope>NUCLEOTIDE SEQUENCE [LARGE SCALE GENOMIC DNA]</scope>
    <source>
        <strain evidence="8 9">NCAIM B.02604</strain>
    </source>
</reference>
<dbReference type="PANTHER" id="PTHR43757:SF2">
    <property type="entry name" value="AMINOMETHYLTRANSFERASE, MITOCHONDRIAL"/>
    <property type="match status" value="1"/>
</dbReference>
<feature type="domain" description="FAD/NAD(P)-binding" evidence="5">
    <location>
        <begin position="129"/>
        <end position="391"/>
    </location>
</feature>
<dbReference type="InterPro" id="IPR023753">
    <property type="entry name" value="FAD/NAD-binding_dom"/>
</dbReference>
<dbReference type="PRINTS" id="PR00469">
    <property type="entry name" value="PNDRDTASEII"/>
</dbReference>
<evidence type="ECO:0000259" key="5">
    <source>
        <dbReference type="Pfam" id="PF07992"/>
    </source>
</evidence>
<dbReference type="Proteomes" id="UP001589862">
    <property type="component" value="Unassembled WGS sequence"/>
</dbReference>
<keyword evidence="9" id="KW-1185">Reference proteome</keyword>
<dbReference type="InterPro" id="IPR027266">
    <property type="entry name" value="TrmE/GcvT-like"/>
</dbReference>
<dbReference type="RefSeq" id="WP_377458624.1">
    <property type="nucleotide sequence ID" value="NZ_JBHLUB010000026.1"/>
</dbReference>
<evidence type="ECO:0000313" key="9">
    <source>
        <dbReference type="Proteomes" id="UP001589862"/>
    </source>
</evidence>
<evidence type="ECO:0000256" key="1">
    <source>
        <dbReference type="ARBA" id="ARBA00008609"/>
    </source>
</evidence>
<dbReference type="EMBL" id="JBHLUB010000026">
    <property type="protein sequence ID" value="MFC0581888.1"/>
    <property type="molecule type" value="Genomic_DNA"/>
</dbReference>
<evidence type="ECO:0000256" key="2">
    <source>
        <dbReference type="ARBA" id="ARBA00023002"/>
    </source>
</evidence>
<feature type="domain" description="Aminomethyltransferase C-terminal" evidence="6">
    <location>
        <begin position="914"/>
        <end position="1008"/>
    </location>
</feature>
<dbReference type="Pfam" id="PF17806">
    <property type="entry name" value="SO_alpha_A3"/>
    <property type="match status" value="1"/>
</dbReference>
<evidence type="ECO:0000259" key="6">
    <source>
        <dbReference type="Pfam" id="PF08669"/>
    </source>
</evidence>
<dbReference type="Pfam" id="PF13510">
    <property type="entry name" value="Fer2_4"/>
    <property type="match status" value="1"/>
</dbReference>
<dbReference type="InterPro" id="IPR041117">
    <property type="entry name" value="SoxA_A3"/>
</dbReference>
<dbReference type="InterPro" id="IPR028896">
    <property type="entry name" value="GcvT/YgfZ/DmdA"/>
</dbReference>
<evidence type="ECO:0000313" key="8">
    <source>
        <dbReference type="EMBL" id="MFC0581888.1"/>
    </source>
</evidence>
<dbReference type="InterPro" id="IPR036188">
    <property type="entry name" value="FAD/NAD-bd_sf"/>
</dbReference>
<dbReference type="PRINTS" id="PR00368">
    <property type="entry name" value="FADPNR"/>
</dbReference>
<feature type="compositionally biased region" description="Low complexity" evidence="3">
    <location>
        <begin position="561"/>
        <end position="579"/>
    </location>
</feature>
<dbReference type="Pfam" id="PF08669">
    <property type="entry name" value="GCV_T_C"/>
    <property type="match status" value="1"/>
</dbReference>
<evidence type="ECO:0000259" key="7">
    <source>
        <dbReference type="Pfam" id="PF17806"/>
    </source>
</evidence>
<comment type="caution">
    <text evidence="8">The sequence shown here is derived from an EMBL/GenBank/DDBJ whole genome shotgun (WGS) entry which is preliminary data.</text>
</comment>
<dbReference type="Gene3D" id="3.50.50.60">
    <property type="entry name" value="FAD/NAD(P)-binding domain"/>
    <property type="match status" value="1"/>
</dbReference>
<dbReference type="SUPFAM" id="SSF103025">
    <property type="entry name" value="Folate-binding domain"/>
    <property type="match status" value="1"/>
</dbReference>